<gene>
    <name evidence="15" type="ORF">GCM10007878_07390</name>
</gene>
<keyword evidence="16" id="KW-1185">Reference proteome</keyword>
<dbReference type="Pfam" id="PF02743">
    <property type="entry name" value="dCache_1"/>
    <property type="match status" value="1"/>
</dbReference>
<comment type="similarity">
    <text evidence="9">Belongs to the methyl-accepting chemotaxis (MCP) protein family.</text>
</comment>
<evidence type="ECO:0000256" key="3">
    <source>
        <dbReference type="ARBA" id="ARBA00022481"/>
    </source>
</evidence>
<accession>A0ABQ5ZTJ0</accession>
<dbReference type="Gene3D" id="1.10.287.950">
    <property type="entry name" value="Methyl-accepting chemotaxis protein"/>
    <property type="match status" value="1"/>
</dbReference>
<keyword evidence="2" id="KW-1003">Cell membrane</keyword>
<dbReference type="CDD" id="cd11386">
    <property type="entry name" value="MCP_signal"/>
    <property type="match status" value="1"/>
</dbReference>
<dbReference type="PROSITE" id="PS50111">
    <property type="entry name" value="CHEMOTAXIS_TRANSDUC_2"/>
    <property type="match status" value="1"/>
</dbReference>
<dbReference type="PANTHER" id="PTHR32089">
    <property type="entry name" value="METHYL-ACCEPTING CHEMOTAXIS PROTEIN MCPB"/>
    <property type="match status" value="1"/>
</dbReference>
<dbReference type="SMART" id="SM00283">
    <property type="entry name" value="MA"/>
    <property type="match status" value="1"/>
</dbReference>
<evidence type="ECO:0000256" key="6">
    <source>
        <dbReference type="ARBA" id="ARBA00022989"/>
    </source>
</evidence>
<dbReference type="SUPFAM" id="SSF58104">
    <property type="entry name" value="Methyl-accepting chemotaxis protein (MCP) signaling domain"/>
    <property type="match status" value="1"/>
</dbReference>
<dbReference type="Gene3D" id="3.30.450.20">
    <property type="entry name" value="PAS domain"/>
    <property type="match status" value="1"/>
</dbReference>
<keyword evidence="11" id="KW-0175">Coiled coil</keyword>
<keyword evidence="8 10" id="KW-0807">Transducer</keyword>
<dbReference type="SMART" id="SM00304">
    <property type="entry name" value="HAMP"/>
    <property type="match status" value="1"/>
</dbReference>
<evidence type="ECO:0000256" key="7">
    <source>
        <dbReference type="ARBA" id="ARBA00023136"/>
    </source>
</evidence>
<sequence>MAIAIPFKNISQRLMLVFFVVLLLASGSLGLTALYQSTLAVNEQVELALNNIATSASDTVRSRIDTQLATLTELAEQPILQNLNPESLSYLGTAADRLGYLGLGWVNTAGIAHYTKGNTADLGNRSYIIKAFENQTNMSNVIISRVVNKPVIMLATPIRDKATQKVKAVLIARMDASLLSEITDDLGFGDSGFAFVLNEKGIVIANRDREKVLNQYNTLETGDATSIQTFSKIVNQRSGTTDLLLEADGQDYLVGFAPIANTGWVLGVSAKNTEVFQRLGLLQWLLGLMSIAAIAVGMFLAWAFSQRIVIKPLQHIKDVVQQVQQTGNLQLRVKLKGQDEMAVTGQAFNAMMNSFQELVTRMTSSTEELFAASEQLDKNSKTLLNDSNQQESMTTQLVAALDEMNSAIHEVAQNTVWASERAEAAVEQTDEGREQVETSQRTIDQLEEEVVDAASIVSELNNQTEEIDQVLSIISSIAEQTNLLALNAAIEAARAGEHGRGFAVVADEVRSLAGNSQQAAGNIREKIESFRHAAQQALTKMQQCSSFAAEGTESSRLSTERFNVTADSTREILGLNQQIATATEEQSAVVSELNLTLNQLNDGIRNVTNNARDTAAASTQLTKLAQTLRKEASHFKI</sequence>
<dbReference type="RefSeq" id="WP_027852116.1">
    <property type="nucleotide sequence ID" value="NZ_BSOR01000015.1"/>
</dbReference>
<dbReference type="InterPro" id="IPR033479">
    <property type="entry name" value="dCache_1"/>
</dbReference>
<feature type="transmembrane region" description="Helical" evidence="12">
    <location>
        <begin position="281"/>
        <end position="304"/>
    </location>
</feature>
<evidence type="ECO:0000256" key="9">
    <source>
        <dbReference type="ARBA" id="ARBA00029447"/>
    </source>
</evidence>
<reference evidence="16" key="1">
    <citation type="journal article" date="2019" name="Int. J. Syst. Evol. Microbiol.">
        <title>The Global Catalogue of Microorganisms (GCM) 10K type strain sequencing project: providing services to taxonomists for standard genome sequencing and annotation.</title>
        <authorList>
            <consortium name="The Broad Institute Genomics Platform"/>
            <consortium name="The Broad Institute Genome Sequencing Center for Infectious Disease"/>
            <person name="Wu L."/>
            <person name="Ma J."/>
        </authorList>
    </citation>
    <scope>NUCLEOTIDE SEQUENCE [LARGE SCALE GENOMIC DNA]</scope>
    <source>
        <strain evidence="16">NBRC 100033</strain>
    </source>
</reference>
<keyword evidence="3" id="KW-0488">Methylation</keyword>
<evidence type="ECO:0000256" key="5">
    <source>
        <dbReference type="ARBA" id="ARBA00022692"/>
    </source>
</evidence>
<dbReference type="CDD" id="cd06225">
    <property type="entry name" value="HAMP"/>
    <property type="match status" value="1"/>
</dbReference>
<dbReference type="InterPro" id="IPR004089">
    <property type="entry name" value="MCPsignal_dom"/>
</dbReference>
<evidence type="ECO:0000259" key="13">
    <source>
        <dbReference type="PROSITE" id="PS50111"/>
    </source>
</evidence>
<dbReference type="Proteomes" id="UP001156682">
    <property type="component" value="Unassembled WGS sequence"/>
</dbReference>
<evidence type="ECO:0000256" key="4">
    <source>
        <dbReference type="ARBA" id="ARBA00022500"/>
    </source>
</evidence>
<dbReference type="PROSITE" id="PS50885">
    <property type="entry name" value="HAMP"/>
    <property type="match status" value="1"/>
</dbReference>
<evidence type="ECO:0000313" key="16">
    <source>
        <dbReference type="Proteomes" id="UP001156682"/>
    </source>
</evidence>
<evidence type="ECO:0000256" key="1">
    <source>
        <dbReference type="ARBA" id="ARBA00004651"/>
    </source>
</evidence>
<comment type="subcellular location">
    <subcellularLocation>
        <location evidence="1">Cell membrane</location>
        <topology evidence="1">Multi-pass membrane protein</topology>
    </subcellularLocation>
</comment>
<evidence type="ECO:0000256" key="11">
    <source>
        <dbReference type="SAM" id="Coils"/>
    </source>
</evidence>
<dbReference type="CDD" id="cd12912">
    <property type="entry name" value="PDC2_MCP_like"/>
    <property type="match status" value="1"/>
</dbReference>
<evidence type="ECO:0000256" key="8">
    <source>
        <dbReference type="ARBA" id="ARBA00023224"/>
    </source>
</evidence>
<keyword evidence="7 12" id="KW-0472">Membrane</keyword>
<dbReference type="Pfam" id="PF00015">
    <property type="entry name" value="MCPsignal"/>
    <property type="match status" value="1"/>
</dbReference>
<dbReference type="EMBL" id="BSOR01000015">
    <property type="protein sequence ID" value="GLR63304.1"/>
    <property type="molecule type" value="Genomic_DNA"/>
</dbReference>
<dbReference type="InterPro" id="IPR003660">
    <property type="entry name" value="HAMP_dom"/>
</dbReference>
<evidence type="ECO:0000256" key="2">
    <source>
        <dbReference type="ARBA" id="ARBA00022475"/>
    </source>
</evidence>
<evidence type="ECO:0000259" key="14">
    <source>
        <dbReference type="PROSITE" id="PS50885"/>
    </source>
</evidence>
<dbReference type="Pfam" id="PF00672">
    <property type="entry name" value="HAMP"/>
    <property type="match status" value="1"/>
</dbReference>
<evidence type="ECO:0000256" key="12">
    <source>
        <dbReference type="SAM" id="Phobius"/>
    </source>
</evidence>
<keyword evidence="6 12" id="KW-1133">Transmembrane helix</keyword>
<feature type="coiled-coil region" evidence="11">
    <location>
        <begin position="429"/>
        <end position="463"/>
    </location>
</feature>
<dbReference type="PANTHER" id="PTHR32089:SF39">
    <property type="entry name" value="METHYL-ACCEPTING CHEMOTAXIS PROTEIN HLYB"/>
    <property type="match status" value="1"/>
</dbReference>
<organism evidence="15 16">
    <name type="scientific">Marinospirillum insulare</name>
    <dbReference type="NCBI Taxonomy" id="217169"/>
    <lineage>
        <taxon>Bacteria</taxon>
        <taxon>Pseudomonadati</taxon>
        <taxon>Pseudomonadota</taxon>
        <taxon>Gammaproteobacteria</taxon>
        <taxon>Oceanospirillales</taxon>
        <taxon>Oceanospirillaceae</taxon>
        <taxon>Marinospirillum</taxon>
    </lineage>
</organism>
<comment type="caution">
    <text evidence="15">The sequence shown here is derived from an EMBL/GenBank/DDBJ whole genome shotgun (WGS) entry which is preliminary data.</text>
</comment>
<protein>
    <submittedName>
        <fullName evidence="15">Methyl-accepting chemotaxis protein</fullName>
    </submittedName>
</protein>
<feature type="domain" description="HAMP" evidence="14">
    <location>
        <begin position="307"/>
        <end position="360"/>
    </location>
</feature>
<keyword evidence="4" id="KW-0145">Chemotaxis</keyword>
<evidence type="ECO:0000256" key="10">
    <source>
        <dbReference type="PROSITE-ProRule" id="PRU00284"/>
    </source>
</evidence>
<proteinExistence type="inferred from homology"/>
<evidence type="ECO:0000313" key="15">
    <source>
        <dbReference type="EMBL" id="GLR63304.1"/>
    </source>
</evidence>
<keyword evidence="5 12" id="KW-0812">Transmembrane</keyword>
<feature type="domain" description="Methyl-accepting transducer" evidence="13">
    <location>
        <begin position="365"/>
        <end position="601"/>
    </location>
</feature>
<name>A0ABQ5ZTJ0_9GAMM</name>